<comment type="catalytic activity">
    <reaction evidence="7">
        <text>L-aspartate + L-glutamine + ATP + H2O = L-asparagine + L-glutamate + AMP + diphosphate + H(+)</text>
        <dbReference type="Rhea" id="RHEA:12228"/>
        <dbReference type="ChEBI" id="CHEBI:15377"/>
        <dbReference type="ChEBI" id="CHEBI:15378"/>
        <dbReference type="ChEBI" id="CHEBI:29985"/>
        <dbReference type="ChEBI" id="CHEBI:29991"/>
        <dbReference type="ChEBI" id="CHEBI:30616"/>
        <dbReference type="ChEBI" id="CHEBI:33019"/>
        <dbReference type="ChEBI" id="CHEBI:58048"/>
        <dbReference type="ChEBI" id="CHEBI:58359"/>
        <dbReference type="ChEBI" id="CHEBI:456215"/>
        <dbReference type="EC" id="6.3.5.4"/>
    </reaction>
</comment>
<evidence type="ECO:0000256" key="1">
    <source>
        <dbReference type="ARBA" id="ARBA00005187"/>
    </source>
</evidence>
<reference evidence="12 13" key="1">
    <citation type="submission" date="2019-02" db="EMBL/GenBank/DDBJ databases">
        <title>Deep-cultivation of Planctomycetes and their phenomic and genomic characterization uncovers novel biology.</title>
        <authorList>
            <person name="Wiegand S."/>
            <person name="Jogler M."/>
            <person name="Boedeker C."/>
            <person name="Pinto D."/>
            <person name="Vollmers J."/>
            <person name="Rivas-Marin E."/>
            <person name="Kohn T."/>
            <person name="Peeters S.H."/>
            <person name="Heuer A."/>
            <person name="Rast P."/>
            <person name="Oberbeckmann S."/>
            <person name="Bunk B."/>
            <person name="Jeske O."/>
            <person name="Meyerdierks A."/>
            <person name="Storesund J.E."/>
            <person name="Kallscheuer N."/>
            <person name="Luecker S."/>
            <person name="Lage O.M."/>
            <person name="Pohl T."/>
            <person name="Merkel B.J."/>
            <person name="Hornburger P."/>
            <person name="Mueller R.-W."/>
            <person name="Bruemmer F."/>
            <person name="Labrenz M."/>
            <person name="Spormann A.M."/>
            <person name="Op den Camp H."/>
            <person name="Overmann J."/>
            <person name="Amann R."/>
            <person name="Jetten M.S.M."/>
            <person name="Mascher T."/>
            <person name="Medema M.H."/>
            <person name="Devos D.P."/>
            <person name="Kaster A.-K."/>
            <person name="Ovreas L."/>
            <person name="Rohde M."/>
            <person name="Galperin M.Y."/>
            <person name="Jogler C."/>
        </authorList>
    </citation>
    <scope>NUCLEOTIDE SEQUENCE [LARGE SCALE GENOMIC DNA]</scope>
    <source>
        <strain evidence="12 13">EC9</strain>
    </source>
</reference>
<evidence type="ECO:0000313" key="12">
    <source>
        <dbReference type="EMBL" id="QDS91038.1"/>
    </source>
</evidence>
<gene>
    <name evidence="12" type="primary">asnB_4</name>
    <name evidence="12" type="ORF">EC9_52570</name>
</gene>
<dbReference type="EC" id="6.3.5.4" evidence="3"/>
<dbReference type="Gene3D" id="3.60.20.10">
    <property type="entry name" value="Glutamine Phosphoribosylpyrophosphate, subunit 1, domain 1"/>
    <property type="match status" value="1"/>
</dbReference>
<keyword evidence="12" id="KW-0436">Ligase</keyword>
<dbReference type="NCBIfam" id="TIGR01536">
    <property type="entry name" value="asn_synth_AEB"/>
    <property type="match status" value="1"/>
</dbReference>
<dbReference type="OrthoDB" id="9763290at2"/>
<protein>
    <recommendedName>
        <fullName evidence="3">asparagine synthase (glutamine-hydrolyzing)</fullName>
        <ecNumber evidence="3">6.3.5.4</ecNumber>
    </recommendedName>
</protein>
<dbReference type="KEGG" id="ruv:EC9_52570"/>
<dbReference type="Pfam" id="PF00733">
    <property type="entry name" value="Asn_synthase"/>
    <property type="match status" value="1"/>
</dbReference>
<dbReference type="InterPro" id="IPR001962">
    <property type="entry name" value="Asn_synthase"/>
</dbReference>
<dbReference type="GO" id="GO:0004066">
    <property type="term" value="F:asparagine synthase (glutamine-hydrolyzing) activity"/>
    <property type="evidence" value="ECO:0007669"/>
    <property type="project" value="UniProtKB-EC"/>
</dbReference>
<dbReference type="CDD" id="cd01991">
    <property type="entry name" value="Asn_synthase_B_C"/>
    <property type="match status" value="1"/>
</dbReference>
<name>A0A517M805_9BACT</name>
<organism evidence="12 13">
    <name type="scientific">Rosistilla ulvae</name>
    <dbReference type="NCBI Taxonomy" id="1930277"/>
    <lineage>
        <taxon>Bacteria</taxon>
        <taxon>Pseudomonadati</taxon>
        <taxon>Planctomycetota</taxon>
        <taxon>Planctomycetia</taxon>
        <taxon>Pirellulales</taxon>
        <taxon>Pirellulaceae</taxon>
        <taxon>Rosistilla</taxon>
    </lineage>
</organism>
<evidence type="ECO:0000313" key="13">
    <source>
        <dbReference type="Proteomes" id="UP000319557"/>
    </source>
</evidence>
<dbReference type="GO" id="GO:0006529">
    <property type="term" value="P:asparagine biosynthetic process"/>
    <property type="evidence" value="ECO:0007669"/>
    <property type="project" value="UniProtKB-KW"/>
</dbReference>
<dbReference type="SUPFAM" id="SSF52402">
    <property type="entry name" value="Adenine nucleotide alpha hydrolases-like"/>
    <property type="match status" value="1"/>
</dbReference>
<evidence type="ECO:0000256" key="3">
    <source>
        <dbReference type="ARBA" id="ARBA00012737"/>
    </source>
</evidence>
<feature type="active site" description="For GATase activity" evidence="8">
    <location>
        <position position="2"/>
    </location>
</feature>
<comment type="pathway">
    <text evidence="1">Amino-acid biosynthesis; L-asparagine biosynthesis; L-asparagine from L-aspartate (L-Gln route): step 1/1.</text>
</comment>
<dbReference type="EMBL" id="CP036261">
    <property type="protein sequence ID" value="QDS91038.1"/>
    <property type="molecule type" value="Genomic_DNA"/>
</dbReference>
<dbReference type="GO" id="GO:0005829">
    <property type="term" value="C:cytosol"/>
    <property type="evidence" value="ECO:0007669"/>
    <property type="project" value="TreeGrafter"/>
</dbReference>
<dbReference type="InterPro" id="IPR017932">
    <property type="entry name" value="GATase_2_dom"/>
</dbReference>
<keyword evidence="6 8" id="KW-0315">Glutamine amidotransferase</keyword>
<dbReference type="InterPro" id="IPR006426">
    <property type="entry name" value="Asn_synth_AEB"/>
</dbReference>
<dbReference type="PIRSF" id="PIRSF001589">
    <property type="entry name" value="Asn_synthetase_glu-h"/>
    <property type="match status" value="1"/>
</dbReference>
<dbReference type="GO" id="GO:0005524">
    <property type="term" value="F:ATP binding"/>
    <property type="evidence" value="ECO:0007669"/>
    <property type="project" value="UniProtKB-KW"/>
</dbReference>
<keyword evidence="8" id="KW-0061">Asparagine biosynthesis</keyword>
<feature type="binding site" evidence="9">
    <location>
        <begin position="360"/>
        <end position="361"/>
    </location>
    <ligand>
        <name>ATP</name>
        <dbReference type="ChEBI" id="CHEBI:30616"/>
    </ligand>
</feature>
<proteinExistence type="inferred from homology"/>
<sequence>MCGLVGGTDPRWDYARAVEAIRHRGPDSQAVVTVDEVTLGFARLAVIDIRDVANQPMASPDGKQWIVFNGEIYGHVALRKKLESYGVRFRTTSDTEVLLEAYRHWGESFTEHIDGMFAIAIYDRVNRQIKLFRDRAGIKPLYYYWNGTHFAFASELKAVVELLGQSTLMIDPTAAYDFLTYGYVPTPKSLYQNVFKLPPASRLTLDLPNRRLRGPETYWELVVDLEASTTQSTVDATAKLHQLVDRSVADQMVADVPVGCFLSGGIDSSMVVASATKRCQDFRTFTIGFEESSHSEIAYAKKVAERFDTHHHERTLPKNAVGDSFDQLRAWYDEPFADSSAFPTFLVCRVARETVTVALSGDGGDELFGGYRRYRQFQRLERICKRGPTNWARFFARRKRQWRRRSIPRRLLTFGHVITSSPLAFYTMLLGGLTREEKTRYAQRLEIPEDYDDYWYFRAHWRPSLPLLTRLQCLDFHTYLPDDILTKVDRTSMANSLEVRVPLLSRSLIEYAFSLPEQLRFQGGMPKGILRNAYRGILPTVVIDRKKRGFSIPLGYHPSRVESFVESVFHNVFADLLVDRTGETEPSGLATWETTTG</sequence>
<feature type="site" description="Important for beta-aspartyl-AMP intermediate formation" evidence="10">
    <location>
        <position position="362"/>
    </location>
</feature>
<dbReference type="CDD" id="cd00712">
    <property type="entry name" value="AsnB"/>
    <property type="match status" value="1"/>
</dbReference>
<evidence type="ECO:0000256" key="7">
    <source>
        <dbReference type="ARBA" id="ARBA00048741"/>
    </source>
</evidence>
<dbReference type="InterPro" id="IPR033738">
    <property type="entry name" value="AsnB_N"/>
</dbReference>
<evidence type="ECO:0000256" key="5">
    <source>
        <dbReference type="ARBA" id="ARBA00022840"/>
    </source>
</evidence>
<evidence type="ECO:0000256" key="2">
    <source>
        <dbReference type="ARBA" id="ARBA00005752"/>
    </source>
</evidence>
<dbReference type="PANTHER" id="PTHR43284:SF1">
    <property type="entry name" value="ASPARAGINE SYNTHETASE"/>
    <property type="match status" value="1"/>
</dbReference>
<keyword evidence="8" id="KW-0028">Amino-acid biosynthesis</keyword>
<dbReference type="RefSeq" id="WP_145348740.1">
    <property type="nucleotide sequence ID" value="NZ_CP036261.1"/>
</dbReference>
<evidence type="ECO:0000259" key="11">
    <source>
        <dbReference type="PROSITE" id="PS51278"/>
    </source>
</evidence>
<evidence type="ECO:0000256" key="10">
    <source>
        <dbReference type="PIRSR" id="PIRSR001589-3"/>
    </source>
</evidence>
<accession>A0A517M805</accession>
<dbReference type="Gene3D" id="3.40.50.620">
    <property type="entry name" value="HUPs"/>
    <property type="match status" value="2"/>
</dbReference>
<dbReference type="AlphaFoldDB" id="A0A517M805"/>
<feature type="binding site" evidence="9">
    <location>
        <position position="94"/>
    </location>
    <ligand>
        <name>L-glutamine</name>
        <dbReference type="ChEBI" id="CHEBI:58359"/>
    </ligand>
</feature>
<feature type="domain" description="Glutamine amidotransferase type-2" evidence="11">
    <location>
        <begin position="2"/>
        <end position="208"/>
    </location>
</feature>
<evidence type="ECO:0000256" key="4">
    <source>
        <dbReference type="ARBA" id="ARBA00022741"/>
    </source>
</evidence>
<dbReference type="PROSITE" id="PS51278">
    <property type="entry name" value="GATASE_TYPE_2"/>
    <property type="match status" value="1"/>
</dbReference>
<dbReference type="InterPro" id="IPR029055">
    <property type="entry name" value="Ntn_hydrolases_N"/>
</dbReference>
<comment type="similarity">
    <text evidence="2">Belongs to the asparagine synthetase family.</text>
</comment>
<dbReference type="SUPFAM" id="SSF56235">
    <property type="entry name" value="N-terminal nucleophile aminohydrolases (Ntn hydrolases)"/>
    <property type="match status" value="1"/>
</dbReference>
<dbReference type="PANTHER" id="PTHR43284">
    <property type="entry name" value="ASPARAGINE SYNTHETASE (GLUTAMINE-HYDROLYZING)"/>
    <property type="match status" value="1"/>
</dbReference>
<evidence type="ECO:0000256" key="6">
    <source>
        <dbReference type="ARBA" id="ARBA00022962"/>
    </source>
</evidence>
<keyword evidence="13" id="KW-1185">Reference proteome</keyword>
<evidence type="ECO:0000256" key="8">
    <source>
        <dbReference type="PIRSR" id="PIRSR001589-1"/>
    </source>
</evidence>
<keyword evidence="5 9" id="KW-0067">ATP-binding</keyword>
<evidence type="ECO:0000256" key="9">
    <source>
        <dbReference type="PIRSR" id="PIRSR001589-2"/>
    </source>
</evidence>
<dbReference type="InterPro" id="IPR014729">
    <property type="entry name" value="Rossmann-like_a/b/a_fold"/>
</dbReference>
<dbReference type="InterPro" id="IPR051786">
    <property type="entry name" value="ASN_synthetase/amidase"/>
</dbReference>
<dbReference type="Proteomes" id="UP000319557">
    <property type="component" value="Chromosome"/>
</dbReference>
<feature type="binding site" evidence="9">
    <location>
        <position position="287"/>
    </location>
    <ligand>
        <name>ATP</name>
        <dbReference type="ChEBI" id="CHEBI:30616"/>
    </ligand>
</feature>
<keyword evidence="4 9" id="KW-0547">Nucleotide-binding</keyword>
<dbReference type="Pfam" id="PF13537">
    <property type="entry name" value="GATase_7"/>
    <property type="match status" value="1"/>
</dbReference>